<dbReference type="AlphaFoldDB" id="A0A239NY57"/>
<feature type="compositionally biased region" description="Polar residues" evidence="1">
    <location>
        <begin position="1"/>
        <end position="12"/>
    </location>
</feature>
<dbReference type="SUPFAM" id="SSF50370">
    <property type="entry name" value="Ricin B-like lectins"/>
    <property type="match status" value="1"/>
</dbReference>
<feature type="region of interest" description="Disordered" evidence="1">
    <location>
        <begin position="1"/>
        <end position="26"/>
    </location>
</feature>
<feature type="transmembrane region" description="Helical" evidence="2">
    <location>
        <begin position="167"/>
        <end position="187"/>
    </location>
</feature>
<accession>A0A239NY57</accession>
<feature type="compositionally biased region" description="Basic residues" evidence="1">
    <location>
        <begin position="147"/>
        <end position="165"/>
    </location>
</feature>
<feature type="compositionally biased region" description="Basic and acidic residues" evidence="1">
    <location>
        <begin position="131"/>
        <end position="146"/>
    </location>
</feature>
<protein>
    <submittedName>
        <fullName evidence="3">Uncharacterized protein</fullName>
    </submittedName>
</protein>
<dbReference type="EMBL" id="FZOR01000054">
    <property type="protein sequence ID" value="SNT59765.1"/>
    <property type="molecule type" value="Genomic_DNA"/>
</dbReference>
<sequence length="377" mass="40212">MPTTNSISTQEGTKVPGRRAVPQPDGVSDAAGFIALMRRLQRWSGLSLAELEARMGSAHVLLPEGLAGMLGGSTLPRREVVSAFISACGCVPEVQADWMRAYARVSGTSPAPSPAPSAAPSAEAAAFTPRPSREAPQEEPEVPEKRSRPRHRKSAGKRRHQRTRRSLSPLAAAPAFVTVLVIAVAMLTGTGDDSGKPEGQQDGKRPTATPPGNGWYGMQTETSTSVGDCLSIFPDNEFAPTLSQEQCDEEDPLQRFWLEPDAGGVYAIKAYTVKEQLWCLTLDAPNDGARLHLKACDEASKWQRFTLQATEPPSSGKAGDKTSQPSPLFALRAAETRDKGMCVGIDSSNTGTVQAVHTACTKAGVWGYSFIPTVSPE</sequence>
<evidence type="ECO:0000256" key="1">
    <source>
        <dbReference type="SAM" id="MobiDB-lite"/>
    </source>
</evidence>
<gene>
    <name evidence="3" type="ORF">SAMN05443665_10547</name>
</gene>
<dbReference type="Gene3D" id="2.80.10.50">
    <property type="match status" value="1"/>
</dbReference>
<keyword evidence="2" id="KW-0472">Membrane</keyword>
<proteinExistence type="predicted"/>
<evidence type="ECO:0000313" key="4">
    <source>
        <dbReference type="Proteomes" id="UP000198318"/>
    </source>
</evidence>
<dbReference type="Proteomes" id="UP000198318">
    <property type="component" value="Unassembled WGS sequence"/>
</dbReference>
<evidence type="ECO:0000256" key="2">
    <source>
        <dbReference type="SAM" id="Phobius"/>
    </source>
</evidence>
<keyword evidence="4" id="KW-1185">Reference proteome</keyword>
<organism evidence="3 4">
    <name type="scientific">Actinomadura meyerae</name>
    <dbReference type="NCBI Taxonomy" id="240840"/>
    <lineage>
        <taxon>Bacteria</taxon>
        <taxon>Bacillati</taxon>
        <taxon>Actinomycetota</taxon>
        <taxon>Actinomycetes</taxon>
        <taxon>Streptosporangiales</taxon>
        <taxon>Thermomonosporaceae</taxon>
        <taxon>Actinomadura</taxon>
    </lineage>
</organism>
<feature type="compositionally biased region" description="Basic and acidic residues" evidence="1">
    <location>
        <begin position="193"/>
        <end position="205"/>
    </location>
</feature>
<feature type="region of interest" description="Disordered" evidence="1">
    <location>
        <begin position="189"/>
        <end position="221"/>
    </location>
</feature>
<keyword evidence="2" id="KW-1133">Transmembrane helix</keyword>
<dbReference type="InterPro" id="IPR035992">
    <property type="entry name" value="Ricin_B-like_lectins"/>
</dbReference>
<reference evidence="3 4" key="1">
    <citation type="submission" date="2017-06" db="EMBL/GenBank/DDBJ databases">
        <authorList>
            <person name="Kim H.J."/>
            <person name="Triplett B.A."/>
        </authorList>
    </citation>
    <scope>NUCLEOTIDE SEQUENCE [LARGE SCALE GENOMIC DNA]</scope>
    <source>
        <strain evidence="3 4">DSM 44715</strain>
    </source>
</reference>
<keyword evidence="2" id="KW-0812">Transmembrane</keyword>
<feature type="region of interest" description="Disordered" evidence="1">
    <location>
        <begin position="106"/>
        <end position="168"/>
    </location>
</feature>
<dbReference type="PROSITE" id="PS50231">
    <property type="entry name" value="RICIN_B_LECTIN"/>
    <property type="match status" value="1"/>
</dbReference>
<name>A0A239NY57_9ACTN</name>
<evidence type="ECO:0000313" key="3">
    <source>
        <dbReference type="EMBL" id="SNT59765.1"/>
    </source>
</evidence>